<name>A0A831LI77_9BACT</name>
<dbReference type="SUPFAM" id="SSF48371">
    <property type="entry name" value="ARM repeat"/>
    <property type="match status" value="1"/>
</dbReference>
<dbReference type="InterPro" id="IPR014825">
    <property type="entry name" value="DNA_alkylation"/>
</dbReference>
<dbReference type="Gene3D" id="1.25.10.90">
    <property type="match status" value="1"/>
</dbReference>
<dbReference type="InterPro" id="IPR016024">
    <property type="entry name" value="ARM-type_fold"/>
</dbReference>
<evidence type="ECO:0000313" key="1">
    <source>
        <dbReference type="EMBL" id="HDR52182.1"/>
    </source>
</evidence>
<proteinExistence type="predicted"/>
<sequence length="220" mass="26125">MDIKTKENGHRFFKEKIEFYGVKVPVVNRISKDCFKDIEAFDKTEIFRLIEILWQSGILEESFIACNWTYSLRKSFLPTDFTVFKKWIDLYINNWASCDTFCNHSLGEFIQMYPNFLDELKKFTNSKNRWMRRASAVSLIIPARKGLFLDIIFEIANSLMLDKDDLVQKGYGWMLKAASESHQQEVFDFVMKKKSIMPRTSLRYAIEKMPEEMRKQAMDK</sequence>
<dbReference type="PANTHER" id="PTHR34070">
    <property type="entry name" value="ARMADILLO-TYPE FOLD"/>
    <property type="match status" value="1"/>
</dbReference>
<dbReference type="AlphaFoldDB" id="A0A831LI77"/>
<dbReference type="CDD" id="cd06561">
    <property type="entry name" value="AlkD_like"/>
    <property type="match status" value="1"/>
</dbReference>
<reference evidence="1" key="1">
    <citation type="journal article" date="2020" name="mSystems">
        <title>Genome- and Community-Level Interaction Insights into Carbon Utilization and Element Cycling Functions of Hydrothermarchaeota in Hydrothermal Sediment.</title>
        <authorList>
            <person name="Zhou Z."/>
            <person name="Liu Y."/>
            <person name="Xu W."/>
            <person name="Pan J."/>
            <person name="Luo Z.H."/>
            <person name="Li M."/>
        </authorList>
    </citation>
    <scope>NUCLEOTIDE SEQUENCE [LARGE SCALE GENOMIC DNA]</scope>
    <source>
        <strain evidence="1">SpSt-1217</strain>
    </source>
</reference>
<gene>
    <name evidence="1" type="ORF">ENN90_11285</name>
</gene>
<dbReference type="EMBL" id="DSDK01000621">
    <property type="protein sequence ID" value="HDR52182.1"/>
    <property type="molecule type" value="Genomic_DNA"/>
</dbReference>
<dbReference type="Proteomes" id="UP000886047">
    <property type="component" value="Unassembled WGS sequence"/>
</dbReference>
<accession>A0A831LI77</accession>
<protein>
    <submittedName>
        <fullName evidence="1">DNA alkylation repair protein</fullName>
    </submittedName>
</protein>
<dbReference type="PANTHER" id="PTHR34070:SF1">
    <property type="entry name" value="DNA ALKYLATION REPAIR PROTEIN"/>
    <property type="match status" value="1"/>
</dbReference>
<dbReference type="Pfam" id="PF08713">
    <property type="entry name" value="DNA_alkylation"/>
    <property type="match status" value="1"/>
</dbReference>
<organism evidence="1">
    <name type="scientific">Mariniphaga anaerophila</name>
    <dbReference type="NCBI Taxonomy" id="1484053"/>
    <lineage>
        <taxon>Bacteria</taxon>
        <taxon>Pseudomonadati</taxon>
        <taxon>Bacteroidota</taxon>
        <taxon>Bacteroidia</taxon>
        <taxon>Marinilabiliales</taxon>
        <taxon>Prolixibacteraceae</taxon>
        <taxon>Mariniphaga</taxon>
    </lineage>
</organism>
<comment type="caution">
    <text evidence="1">The sequence shown here is derived from an EMBL/GenBank/DDBJ whole genome shotgun (WGS) entry which is preliminary data.</text>
</comment>